<dbReference type="Pfam" id="PF00027">
    <property type="entry name" value="cNMP_binding"/>
    <property type="match status" value="1"/>
</dbReference>
<feature type="domain" description="HTH crp-type" evidence="5">
    <location>
        <begin position="165"/>
        <end position="241"/>
    </location>
</feature>
<proteinExistence type="predicted"/>
<dbReference type="RefSeq" id="WP_317701751.1">
    <property type="nucleotide sequence ID" value="NZ_CP136921.1"/>
</dbReference>
<dbReference type="InterPro" id="IPR012318">
    <property type="entry name" value="HTH_CRP"/>
</dbReference>
<dbReference type="Gene3D" id="1.10.10.10">
    <property type="entry name" value="Winged helix-like DNA-binding domain superfamily/Winged helix DNA-binding domain"/>
    <property type="match status" value="1"/>
</dbReference>
<evidence type="ECO:0000256" key="3">
    <source>
        <dbReference type="ARBA" id="ARBA00023163"/>
    </source>
</evidence>
<dbReference type="SMART" id="SM00419">
    <property type="entry name" value="HTH_CRP"/>
    <property type="match status" value="1"/>
</dbReference>
<evidence type="ECO:0000313" key="6">
    <source>
        <dbReference type="EMBL" id="WOO32290.1"/>
    </source>
</evidence>
<dbReference type="EMBL" id="CP136921">
    <property type="protein sequence ID" value="WOO32290.1"/>
    <property type="molecule type" value="Genomic_DNA"/>
</dbReference>
<dbReference type="PANTHER" id="PTHR24567:SF74">
    <property type="entry name" value="HTH-TYPE TRANSCRIPTIONAL REGULATOR ARCR"/>
    <property type="match status" value="1"/>
</dbReference>
<evidence type="ECO:0000256" key="2">
    <source>
        <dbReference type="ARBA" id="ARBA00023125"/>
    </source>
</evidence>
<sequence>MNATLRPSPDAQSQRPLLTAREREAIGRSPWFAALTPSLRHDILRLGRVTRHAHGEAIVEQGQTMRDWFTCASGALRFRRTTPAGKQVTLAYVEPGVWVGEAEVLYGRPCTYEAHAHGPTTLLSVPETALRSLLQQHPTFGEALLTLQAWSMRSLYTMMEDVATMPLRARLAKQLLHLLERFGAPYAEPQASRPLGLSLTQDELAGLLGGSRQRVNVELKWLEQQGLISVRPRGVEVHDAAGLQTLVDQAADEGKTGG</sequence>
<feature type="domain" description="Cyclic nucleotide-binding" evidence="4">
    <location>
        <begin position="31"/>
        <end position="134"/>
    </location>
</feature>
<keyword evidence="7" id="KW-1185">Reference proteome</keyword>
<protein>
    <submittedName>
        <fullName evidence="6">Crp/Fnr family transcriptional regulator</fullName>
    </submittedName>
</protein>
<evidence type="ECO:0000259" key="4">
    <source>
        <dbReference type="PROSITE" id="PS50042"/>
    </source>
</evidence>
<dbReference type="InterPro" id="IPR018490">
    <property type="entry name" value="cNMP-bd_dom_sf"/>
</dbReference>
<dbReference type="Proteomes" id="UP001303211">
    <property type="component" value="Chromosome"/>
</dbReference>
<dbReference type="PROSITE" id="PS51063">
    <property type="entry name" value="HTH_CRP_2"/>
    <property type="match status" value="1"/>
</dbReference>
<dbReference type="PROSITE" id="PS50042">
    <property type="entry name" value="CNMP_BINDING_3"/>
    <property type="match status" value="1"/>
</dbReference>
<dbReference type="InterPro" id="IPR036390">
    <property type="entry name" value="WH_DNA-bd_sf"/>
</dbReference>
<gene>
    <name evidence="6" type="ORF">P4826_18190</name>
</gene>
<dbReference type="SMART" id="SM00100">
    <property type="entry name" value="cNMP"/>
    <property type="match status" value="1"/>
</dbReference>
<dbReference type="SUPFAM" id="SSF46785">
    <property type="entry name" value="Winged helix' DNA-binding domain"/>
    <property type="match status" value="1"/>
</dbReference>
<evidence type="ECO:0000313" key="7">
    <source>
        <dbReference type="Proteomes" id="UP001303211"/>
    </source>
</evidence>
<dbReference type="InterPro" id="IPR014710">
    <property type="entry name" value="RmlC-like_jellyroll"/>
</dbReference>
<evidence type="ECO:0000256" key="1">
    <source>
        <dbReference type="ARBA" id="ARBA00023015"/>
    </source>
</evidence>
<dbReference type="InterPro" id="IPR000595">
    <property type="entry name" value="cNMP-bd_dom"/>
</dbReference>
<dbReference type="Gene3D" id="2.60.120.10">
    <property type="entry name" value="Jelly Rolls"/>
    <property type="match status" value="1"/>
</dbReference>
<dbReference type="InterPro" id="IPR036388">
    <property type="entry name" value="WH-like_DNA-bd_sf"/>
</dbReference>
<dbReference type="CDD" id="cd00038">
    <property type="entry name" value="CAP_ED"/>
    <property type="match status" value="1"/>
</dbReference>
<evidence type="ECO:0000259" key="5">
    <source>
        <dbReference type="PROSITE" id="PS51063"/>
    </source>
</evidence>
<organism evidence="6 7">
    <name type="scientific">Diaphorobacter limosus</name>
    <dbReference type="NCBI Taxonomy" id="3036128"/>
    <lineage>
        <taxon>Bacteria</taxon>
        <taxon>Pseudomonadati</taxon>
        <taxon>Pseudomonadota</taxon>
        <taxon>Betaproteobacteria</taxon>
        <taxon>Burkholderiales</taxon>
        <taxon>Comamonadaceae</taxon>
        <taxon>Diaphorobacter</taxon>
    </lineage>
</organism>
<dbReference type="InterPro" id="IPR050397">
    <property type="entry name" value="Env_Response_Regulators"/>
</dbReference>
<keyword evidence="2" id="KW-0238">DNA-binding</keyword>
<keyword evidence="1" id="KW-0805">Transcription regulation</keyword>
<name>A0ABZ0J258_9BURK</name>
<dbReference type="PANTHER" id="PTHR24567">
    <property type="entry name" value="CRP FAMILY TRANSCRIPTIONAL REGULATORY PROTEIN"/>
    <property type="match status" value="1"/>
</dbReference>
<dbReference type="Pfam" id="PF13545">
    <property type="entry name" value="HTH_Crp_2"/>
    <property type="match status" value="1"/>
</dbReference>
<keyword evidence="3" id="KW-0804">Transcription</keyword>
<dbReference type="SUPFAM" id="SSF51206">
    <property type="entry name" value="cAMP-binding domain-like"/>
    <property type="match status" value="1"/>
</dbReference>
<reference evidence="6 7" key="1">
    <citation type="submission" date="2023-03" db="EMBL/GenBank/DDBJ databases">
        <title>Diaphorobacter basophil sp. nov., isolated from a sewage-treatment plant.</title>
        <authorList>
            <person name="Yang K."/>
        </authorList>
    </citation>
    <scope>NUCLEOTIDE SEQUENCE [LARGE SCALE GENOMIC DNA]</scope>
    <source>
        <strain evidence="6 7">Y-1</strain>
    </source>
</reference>
<accession>A0ABZ0J258</accession>